<evidence type="ECO:0000256" key="8">
    <source>
        <dbReference type="ARBA" id="ARBA00022842"/>
    </source>
</evidence>
<dbReference type="EMBL" id="BDSA01000003">
    <property type="protein sequence ID" value="GBE61926.1"/>
    <property type="molecule type" value="Genomic_DNA"/>
</dbReference>
<dbReference type="SUPFAM" id="SSF47807">
    <property type="entry name" value="5' to 3' exonuclease, C-terminal subdomain"/>
    <property type="match status" value="1"/>
</dbReference>
<dbReference type="GO" id="GO:0006281">
    <property type="term" value="P:DNA repair"/>
    <property type="evidence" value="ECO:0007669"/>
    <property type="project" value="UniProtKB-KW"/>
</dbReference>
<evidence type="ECO:0000256" key="11">
    <source>
        <dbReference type="ARBA" id="ARBA00023242"/>
    </source>
</evidence>
<keyword evidence="8" id="KW-0460">Magnesium</keyword>
<dbReference type="InterPro" id="IPR029060">
    <property type="entry name" value="PIN-like_dom_sf"/>
</dbReference>
<dbReference type="GeneID" id="39875696"/>
<evidence type="ECO:0000259" key="13">
    <source>
        <dbReference type="SMART" id="SM00484"/>
    </source>
</evidence>
<dbReference type="RefSeq" id="XP_028868169.1">
    <property type="nucleotide sequence ID" value="XM_029012336.1"/>
</dbReference>
<accession>A0A2H6KG06</accession>
<evidence type="ECO:0000256" key="7">
    <source>
        <dbReference type="ARBA" id="ARBA00022801"/>
    </source>
</evidence>
<dbReference type="Gene3D" id="3.40.50.1010">
    <property type="entry name" value="5'-nuclease"/>
    <property type="match status" value="2"/>
</dbReference>
<feature type="region of interest" description="Disordered" evidence="12">
    <location>
        <begin position="1007"/>
        <end position="1031"/>
    </location>
</feature>
<feature type="compositionally biased region" description="Low complexity" evidence="12">
    <location>
        <begin position="597"/>
        <end position="611"/>
    </location>
</feature>
<feature type="compositionally biased region" description="Basic residues" evidence="12">
    <location>
        <begin position="1010"/>
        <end position="1023"/>
    </location>
</feature>
<evidence type="ECO:0000256" key="5">
    <source>
        <dbReference type="ARBA" id="ARBA00022723"/>
    </source>
</evidence>
<dbReference type="Pfam" id="PF00752">
    <property type="entry name" value="XPG_N"/>
    <property type="match status" value="1"/>
</dbReference>
<sequence>MGIKGLWDAVAAAGVSSRVEMLRGKKVAIDASFWIGYCIASEMAERRGHDVYGVFFLRICYLLEKRIYPIFVFDGRTPGAKRRTLLLRNMSRAHRTRNLRLLAFKALAVQMKHLAKSGSDRLFKPASFMKRKKAFASKELRTIAADLDVVAECNAPEPGPALAIEDVGPASSTKDDRLFSSDDEFEDMPALDAAPAADTPADGVPRRIDILTMPQSYKSLKMRARSGANVDLSSASAGSELDSSYFDVNAGHRSHGYGHGYGRSKRTVELPLDCSINPDSYEQLPSDVRYQIMNQIKDAWMYDDRVNLLRHKSALNEFSNLQVESYLRDVEINREIEKIKRSLIRETMPSGVLKSECDVNFDQVKAEALEDEIHDYNVAEGKTRRKRRFLNDLSENMQPDLYNFAVADNVKQEPVEIDDSLFLRDSEIFGDLVKSESDDEFEVTDERFPTKPVDDFEVLYETPAVIWSPKSVAGAIRDKSADVSGGTTGIMESCGVASESSETPSAYPTKGGIFHKDTKRTSSVADREARRLGDNDRQGTSMGAGASTPDSDEEQHDLSSHSSDDISEASSDSDADSDRASDFGVHVSESDADEALEISSSSESSDKSVSSSHKKPLGSPAGDYEDWDVEDDEDSLSDAAEGETVVSPDGGDDTSPANAGLGSQVVPAPTKQSNLASEEPSQSGISAESSHAATAYVATAASEAIATSGSPAMYNNEWQYRDFLRMEKLFSHAERSTYRMDEWDKVPELLDLFGLPFLVAPSEAEAQCAHLNKLGLCFGVISDDSDTLAFGAKRVFKNFYSGQVFESYASDRVVRELGLGREQIALLAIICGCDYTPGVRGIGVVNALEVIKAFPTFDELYEFRRWATSDVDLATVTDDPCPVKRAYKESHVNYRLHWSFSSDFPNREAYNLFLSPVVSSTFDPRWRTPRFEEVMRFMAQHSSLPESEVATCLSKVRVKDNFDDYILEDFVPEIHATSRHEGRRSLKSNRKILQDRMASFREFLSERERRKSKKARARQRPLRAARSSPPRVAFIRSKRMLASIESLKQRAQEERVASP</sequence>
<feature type="region of interest" description="Disordered" evidence="12">
    <location>
        <begin position="495"/>
        <end position="688"/>
    </location>
</feature>
<dbReference type="AlphaFoldDB" id="A0A2H6KG06"/>
<dbReference type="CDD" id="cd09868">
    <property type="entry name" value="PIN_XPG_RAD2"/>
    <property type="match status" value="1"/>
</dbReference>
<dbReference type="OrthoDB" id="31113at2759"/>
<proteinExistence type="predicted"/>
<comment type="caution">
    <text evidence="15">The sequence shown here is derived from an EMBL/GenBank/DDBJ whole genome shotgun (WGS) entry which is preliminary data.</text>
</comment>
<keyword evidence="9" id="KW-0496">Mitochondrion</keyword>
<feature type="region of interest" description="Disordered" evidence="12">
    <location>
        <begin position="160"/>
        <end position="179"/>
    </location>
</feature>
<keyword evidence="5" id="KW-0479">Metal-binding</keyword>
<dbReference type="SMART" id="SM00279">
    <property type="entry name" value="HhH2"/>
    <property type="match status" value="1"/>
</dbReference>
<keyword evidence="6" id="KW-0227">DNA damage</keyword>
<dbReference type="Pfam" id="PF00867">
    <property type="entry name" value="XPG_I"/>
    <property type="match status" value="1"/>
</dbReference>
<comment type="cofactor">
    <cofactor evidence="1">
        <name>Mg(2+)</name>
        <dbReference type="ChEBI" id="CHEBI:18420"/>
    </cofactor>
</comment>
<evidence type="ECO:0000256" key="6">
    <source>
        <dbReference type="ARBA" id="ARBA00022763"/>
    </source>
</evidence>
<evidence type="ECO:0000256" key="9">
    <source>
        <dbReference type="ARBA" id="ARBA00023128"/>
    </source>
</evidence>
<dbReference type="CDD" id="cd09904">
    <property type="entry name" value="H3TH_XPG"/>
    <property type="match status" value="1"/>
</dbReference>
<dbReference type="VEuPathDB" id="PiroplasmaDB:BOVATA_034190"/>
<feature type="compositionally biased region" description="Acidic residues" evidence="12">
    <location>
        <begin position="623"/>
        <end position="636"/>
    </location>
</feature>
<dbReference type="InterPro" id="IPR006086">
    <property type="entry name" value="XPG-I_dom"/>
</dbReference>
<dbReference type="PRINTS" id="PR00853">
    <property type="entry name" value="XPGRADSUPER"/>
</dbReference>
<dbReference type="SUPFAM" id="SSF88723">
    <property type="entry name" value="PIN domain-like"/>
    <property type="match status" value="1"/>
</dbReference>
<reference evidence="15 16" key="1">
    <citation type="journal article" date="2017" name="BMC Genomics">
        <title>Whole-genome assembly of Babesia ovata and comparative genomics between closely related pathogens.</title>
        <authorList>
            <person name="Yamagishi J."/>
            <person name="Asada M."/>
            <person name="Hakimi H."/>
            <person name="Tanaka T.Q."/>
            <person name="Sugimoto C."/>
            <person name="Kawazu S."/>
        </authorList>
    </citation>
    <scope>NUCLEOTIDE SEQUENCE [LARGE SCALE GENOMIC DNA]</scope>
    <source>
        <strain evidence="15 16">Miyake</strain>
    </source>
</reference>
<feature type="domain" description="XPG-I" evidence="13">
    <location>
        <begin position="751"/>
        <end position="819"/>
    </location>
</feature>
<evidence type="ECO:0000259" key="14">
    <source>
        <dbReference type="SMART" id="SM00485"/>
    </source>
</evidence>
<evidence type="ECO:0000256" key="10">
    <source>
        <dbReference type="ARBA" id="ARBA00023204"/>
    </source>
</evidence>
<keyword evidence="16" id="KW-1185">Reference proteome</keyword>
<dbReference type="InterPro" id="IPR006084">
    <property type="entry name" value="XPG/Rad2"/>
</dbReference>
<evidence type="ECO:0000313" key="15">
    <source>
        <dbReference type="EMBL" id="GBE61926.1"/>
    </source>
</evidence>
<dbReference type="GO" id="GO:0004520">
    <property type="term" value="F:DNA endonuclease activity"/>
    <property type="evidence" value="ECO:0007669"/>
    <property type="project" value="TreeGrafter"/>
</dbReference>
<keyword evidence="10" id="KW-0234">DNA repair</keyword>
<feature type="compositionally biased region" description="Acidic residues" evidence="12">
    <location>
        <begin position="565"/>
        <end position="575"/>
    </location>
</feature>
<dbReference type="GO" id="GO:0005634">
    <property type="term" value="C:nucleus"/>
    <property type="evidence" value="ECO:0007669"/>
    <property type="project" value="UniProtKB-SubCell"/>
</dbReference>
<protein>
    <submittedName>
        <fullName evidence="15">DNA repair protein</fullName>
    </submittedName>
</protein>
<dbReference type="PROSITE" id="PS00842">
    <property type="entry name" value="XPG_2"/>
    <property type="match status" value="1"/>
</dbReference>
<dbReference type="InterPro" id="IPR006085">
    <property type="entry name" value="XPG_DNA_repair_N"/>
</dbReference>
<name>A0A2H6KG06_9APIC</name>
<evidence type="ECO:0000256" key="12">
    <source>
        <dbReference type="SAM" id="MobiDB-lite"/>
    </source>
</evidence>
<evidence type="ECO:0000313" key="16">
    <source>
        <dbReference type="Proteomes" id="UP000236319"/>
    </source>
</evidence>
<evidence type="ECO:0000256" key="3">
    <source>
        <dbReference type="ARBA" id="ARBA00022553"/>
    </source>
</evidence>
<feature type="compositionally biased region" description="Basic and acidic residues" evidence="12">
    <location>
        <begin position="514"/>
        <end position="537"/>
    </location>
</feature>
<evidence type="ECO:0000256" key="1">
    <source>
        <dbReference type="ARBA" id="ARBA00001946"/>
    </source>
</evidence>
<dbReference type="SMART" id="SM00484">
    <property type="entry name" value="XPGI"/>
    <property type="match status" value="1"/>
</dbReference>
<dbReference type="GO" id="GO:0003697">
    <property type="term" value="F:single-stranded DNA binding"/>
    <property type="evidence" value="ECO:0007669"/>
    <property type="project" value="TreeGrafter"/>
</dbReference>
<organism evidence="15 16">
    <name type="scientific">Babesia ovata</name>
    <dbReference type="NCBI Taxonomy" id="189622"/>
    <lineage>
        <taxon>Eukaryota</taxon>
        <taxon>Sar</taxon>
        <taxon>Alveolata</taxon>
        <taxon>Apicomplexa</taxon>
        <taxon>Aconoidasida</taxon>
        <taxon>Piroplasmida</taxon>
        <taxon>Babesiidae</taxon>
        <taxon>Babesia</taxon>
    </lineage>
</organism>
<keyword evidence="7" id="KW-0378">Hydrolase</keyword>
<comment type="subcellular location">
    <subcellularLocation>
        <location evidence="2">Nucleus</location>
    </subcellularLocation>
</comment>
<feature type="compositionally biased region" description="Polar residues" evidence="12">
    <location>
        <begin position="670"/>
        <end position="688"/>
    </location>
</feature>
<dbReference type="GO" id="GO:0046872">
    <property type="term" value="F:metal ion binding"/>
    <property type="evidence" value="ECO:0007669"/>
    <property type="project" value="UniProtKB-KW"/>
</dbReference>
<feature type="domain" description="XPG N-terminal" evidence="14">
    <location>
        <begin position="1"/>
        <end position="95"/>
    </location>
</feature>
<dbReference type="Gene3D" id="1.10.150.20">
    <property type="entry name" value="5' to 3' exonuclease, C-terminal subdomain"/>
    <property type="match status" value="1"/>
</dbReference>
<dbReference type="InterPro" id="IPR019974">
    <property type="entry name" value="XPG_CS"/>
</dbReference>
<dbReference type="Proteomes" id="UP000236319">
    <property type="component" value="Unassembled WGS sequence"/>
</dbReference>
<gene>
    <name evidence="15" type="ORF">BOVATA_034190</name>
</gene>
<keyword evidence="4" id="KW-0540">Nuclease</keyword>
<dbReference type="GO" id="GO:0016788">
    <property type="term" value="F:hydrolase activity, acting on ester bonds"/>
    <property type="evidence" value="ECO:0007669"/>
    <property type="project" value="InterPro"/>
</dbReference>
<keyword evidence="11" id="KW-0539">Nucleus</keyword>
<dbReference type="PANTHER" id="PTHR16171">
    <property type="entry name" value="DNA REPAIR PROTEIN COMPLEMENTING XP-G CELLS-RELATED"/>
    <property type="match status" value="1"/>
</dbReference>
<evidence type="ECO:0000256" key="2">
    <source>
        <dbReference type="ARBA" id="ARBA00004123"/>
    </source>
</evidence>
<dbReference type="PANTHER" id="PTHR16171:SF7">
    <property type="entry name" value="DNA REPAIR PROTEIN RAD2"/>
    <property type="match status" value="1"/>
</dbReference>
<dbReference type="InterPro" id="IPR008918">
    <property type="entry name" value="HhH2"/>
</dbReference>
<dbReference type="SMART" id="SM00485">
    <property type="entry name" value="XPGN"/>
    <property type="match status" value="1"/>
</dbReference>
<dbReference type="InterPro" id="IPR036279">
    <property type="entry name" value="5-3_exonuclease_C_sf"/>
</dbReference>
<keyword evidence="3" id="KW-0597">Phosphoprotein</keyword>
<evidence type="ECO:0000256" key="4">
    <source>
        <dbReference type="ARBA" id="ARBA00022722"/>
    </source>
</evidence>